<dbReference type="SMR" id="B4HGK4"/>
<reference evidence="3 4" key="1">
    <citation type="journal article" date="2007" name="Nature">
        <title>Evolution of genes and genomes on the Drosophila phylogeny.</title>
        <authorList>
            <consortium name="Drosophila 12 Genomes Consortium"/>
            <person name="Clark A.G."/>
            <person name="Eisen M.B."/>
            <person name="Smith D.R."/>
            <person name="Bergman C.M."/>
            <person name="Oliver B."/>
            <person name="Markow T.A."/>
            <person name="Kaufman T.C."/>
            <person name="Kellis M."/>
            <person name="Gelbart W."/>
            <person name="Iyer V.N."/>
            <person name="Pollard D.A."/>
            <person name="Sackton T.B."/>
            <person name="Larracuente A.M."/>
            <person name="Singh N.D."/>
            <person name="Abad J.P."/>
            <person name="Abt D.N."/>
            <person name="Adryan B."/>
            <person name="Aguade M."/>
            <person name="Akashi H."/>
            <person name="Anderson W.W."/>
            <person name="Aquadro C.F."/>
            <person name="Ardell D.H."/>
            <person name="Arguello R."/>
            <person name="Artieri C.G."/>
            <person name="Barbash D.A."/>
            <person name="Barker D."/>
            <person name="Barsanti P."/>
            <person name="Batterham P."/>
            <person name="Batzoglou S."/>
            <person name="Begun D."/>
            <person name="Bhutkar A."/>
            <person name="Blanco E."/>
            <person name="Bosak S.A."/>
            <person name="Bradley R.K."/>
            <person name="Brand A.D."/>
            <person name="Brent M.R."/>
            <person name="Brooks A.N."/>
            <person name="Brown R.H."/>
            <person name="Butlin R.K."/>
            <person name="Caggese C."/>
            <person name="Calvi B.R."/>
            <person name="Bernardo de Carvalho A."/>
            <person name="Caspi A."/>
            <person name="Castrezana S."/>
            <person name="Celniker S.E."/>
            <person name="Chang J.L."/>
            <person name="Chapple C."/>
            <person name="Chatterji S."/>
            <person name="Chinwalla A."/>
            <person name="Civetta A."/>
            <person name="Clifton S.W."/>
            <person name="Comeron J.M."/>
            <person name="Costello J.C."/>
            <person name="Coyne J.A."/>
            <person name="Daub J."/>
            <person name="David R.G."/>
            <person name="Delcher A.L."/>
            <person name="Delehaunty K."/>
            <person name="Do C.B."/>
            <person name="Ebling H."/>
            <person name="Edwards K."/>
            <person name="Eickbush T."/>
            <person name="Evans J.D."/>
            <person name="Filipski A."/>
            <person name="Findeiss S."/>
            <person name="Freyhult E."/>
            <person name="Fulton L."/>
            <person name="Fulton R."/>
            <person name="Garcia A.C."/>
            <person name="Gardiner A."/>
            <person name="Garfield D.A."/>
            <person name="Garvin B.E."/>
            <person name="Gibson G."/>
            <person name="Gilbert D."/>
            <person name="Gnerre S."/>
            <person name="Godfrey J."/>
            <person name="Good R."/>
            <person name="Gotea V."/>
            <person name="Gravely B."/>
            <person name="Greenberg A.J."/>
            <person name="Griffiths-Jones S."/>
            <person name="Gross S."/>
            <person name="Guigo R."/>
            <person name="Gustafson E.A."/>
            <person name="Haerty W."/>
            <person name="Hahn M.W."/>
            <person name="Halligan D.L."/>
            <person name="Halpern A.L."/>
            <person name="Halter G.M."/>
            <person name="Han M.V."/>
            <person name="Heger A."/>
            <person name="Hillier L."/>
            <person name="Hinrichs A.S."/>
            <person name="Holmes I."/>
            <person name="Hoskins R.A."/>
            <person name="Hubisz M.J."/>
            <person name="Hultmark D."/>
            <person name="Huntley M.A."/>
            <person name="Jaffe D.B."/>
            <person name="Jagadeeshan S."/>
            <person name="Jeck W.R."/>
            <person name="Johnson J."/>
            <person name="Jones C.D."/>
            <person name="Jordan W.C."/>
            <person name="Karpen G.H."/>
            <person name="Kataoka E."/>
            <person name="Keightley P.D."/>
            <person name="Kheradpour P."/>
            <person name="Kirkness E.F."/>
            <person name="Koerich L.B."/>
            <person name="Kristiansen K."/>
            <person name="Kudrna D."/>
            <person name="Kulathinal R.J."/>
            <person name="Kumar S."/>
            <person name="Kwok R."/>
            <person name="Lander E."/>
            <person name="Langley C.H."/>
            <person name="Lapoint R."/>
            <person name="Lazzaro B.P."/>
            <person name="Lee S.J."/>
            <person name="Levesque L."/>
            <person name="Li R."/>
            <person name="Lin C.F."/>
            <person name="Lin M.F."/>
            <person name="Lindblad-Toh K."/>
            <person name="Llopart A."/>
            <person name="Long M."/>
            <person name="Low L."/>
            <person name="Lozovsky E."/>
            <person name="Lu J."/>
            <person name="Luo M."/>
            <person name="Machado C.A."/>
            <person name="Makalowski W."/>
            <person name="Marzo M."/>
            <person name="Matsuda M."/>
            <person name="Matzkin L."/>
            <person name="McAllister B."/>
            <person name="McBride C.S."/>
            <person name="McKernan B."/>
            <person name="McKernan K."/>
            <person name="Mendez-Lago M."/>
            <person name="Minx P."/>
            <person name="Mollenhauer M.U."/>
            <person name="Montooth K."/>
            <person name="Mount S.M."/>
            <person name="Mu X."/>
            <person name="Myers E."/>
            <person name="Negre B."/>
            <person name="Newfeld S."/>
            <person name="Nielsen R."/>
            <person name="Noor M.A."/>
            <person name="O'Grady P."/>
            <person name="Pachter L."/>
            <person name="Papaceit M."/>
            <person name="Parisi M.J."/>
            <person name="Parisi M."/>
            <person name="Parts L."/>
            <person name="Pedersen J.S."/>
            <person name="Pesole G."/>
            <person name="Phillippy A.M."/>
            <person name="Ponting C.P."/>
            <person name="Pop M."/>
            <person name="Porcelli D."/>
            <person name="Powell J.R."/>
            <person name="Prohaska S."/>
            <person name="Pruitt K."/>
            <person name="Puig M."/>
            <person name="Quesneville H."/>
            <person name="Ram K.R."/>
            <person name="Rand D."/>
            <person name="Rasmussen M.D."/>
            <person name="Reed L.K."/>
            <person name="Reenan R."/>
            <person name="Reily A."/>
            <person name="Remington K.A."/>
            <person name="Rieger T.T."/>
            <person name="Ritchie M.G."/>
            <person name="Robin C."/>
            <person name="Rogers Y.H."/>
            <person name="Rohde C."/>
            <person name="Rozas J."/>
            <person name="Rubenfield M.J."/>
            <person name="Ruiz A."/>
            <person name="Russo S."/>
            <person name="Salzberg S.L."/>
            <person name="Sanchez-Gracia A."/>
            <person name="Saranga D.J."/>
            <person name="Sato H."/>
            <person name="Schaeffer S.W."/>
            <person name="Schatz M.C."/>
            <person name="Schlenke T."/>
            <person name="Schwartz R."/>
            <person name="Segarra C."/>
            <person name="Singh R.S."/>
            <person name="Sirot L."/>
            <person name="Sirota M."/>
            <person name="Sisneros N.B."/>
            <person name="Smith C.D."/>
            <person name="Smith T.F."/>
            <person name="Spieth J."/>
            <person name="Stage D.E."/>
            <person name="Stark A."/>
            <person name="Stephan W."/>
            <person name="Strausberg R.L."/>
            <person name="Strempel S."/>
            <person name="Sturgill D."/>
            <person name="Sutton G."/>
            <person name="Sutton G.G."/>
            <person name="Tao W."/>
            <person name="Teichmann S."/>
            <person name="Tobari Y.N."/>
            <person name="Tomimura Y."/>
            <person name="Tsolas J.M."/>
            <person name="Valente V.L."/>
            <person name="Venter E."/>
            <person name="Venter J.C."/>
            <person name="Vicario S."/>
            <person name="Vieira F.G."/>
            <person name="Vilella A.J."/>
            <person name="Villasante A."/>
            <person name="Walenz B."/>
            <person name="Wang J."/>
            <person name="Wasserman M."/>
            <person name="Watts T."/>
            <person name="Wilson D."/>
            <person name="Wilson R.K."/>
            <person name="Wing R.A."/>
            <person name="Wolfner M.F."/>
            <person name="Wong A."/>
            <person name="Wong G.K."/>
            <person name="Wu C.I."/>
            <person name="Wu G."/>
            <person name="Yamamoto D."/>
            <person name="Yang H.P."/>
            <person name="Yang S.P."/>
            <person name="Yorke J.A."/>
            <person name="Yoshida K."/>
            <person name="Zdobnov E."/>
            <person name="Zhang P."/>
            <person name="Zhang Y."/>
            <person name="Zimin A.V."/>
            <person name="Baldwin J."/>
            <person name="Abdouelleil A."/>
            <person name="Abdulkadir J."/>
            <person name="Abebe A."/>
            <person name="Abera B."/>
            <person name="Abreu J."/>
            <person name="Acer S.C."/>
            <person name="Aftuck L."/>
            <person name="Alexander A."/>
            <person name="An P."/>
            <person name="Anderson E."/>
            <person name="Anderson S."/>
            <person name="Arachi H."/>
            <person name="Azer M."/>
            <person name="Bachantsang P."/>
            <person name="Barry A."/>
            <person name="Bayul T."/>
            <person name="Berlin A."/>
            <person name="Bessette D."/>
            <person name="Bloom T."/>
            <person name="Blye J."/>
            <person name="Boguslavskiy L."/>
            <person name="Bonnet C."/>
            <person name="Boukhgalter B."/>
            <person name="Bourzgui I."/>
            <person name="Brown A."/>
            <person name="Cahill P."/>
            <person name="Channer S."/>
            <person name="Cheshatsang Y."/>
            <person name="Chuda L."/>
            <person name="Citroen M."/>
            <person name="Collymore A."/>
            <person name="Cooke P."/>
            <person name="Costello M."/>
            <person name="D'Aco K."/>
            <person name="Daza R."/>
            <person name="De Haan G."/>
            <person name="DeGray S."/>
            <person name="DeMaso C."/>
            <person name="Dhargay N."/>
            <person name="Dooley K."/>
            <person name="Dooley E."/>
            <person name="Doricent M."/>
            <person name="Dorje P."/>
            <person name="Dorjee K."/>
            <person name="Dupes A."/>
            <person name="Elong R."/>
            <person name="Falk J."/>
            <person name="Farina A."/>
            <person name="Faro S."/>
            <person name="Ferguson D."/>
            <person name="Fisher S."/>
            <person name="Foley C.D."/>
            <person name="Franke A."/>
            <person name="Friedrich D."/>
            <person name="Gadbois L."/>
            <person name="Gearin G."/>
            <person name="Gearin C.R."/>
            <person name="Giannoukos G."/>
            <person name="Goode T."/>
            <person name="Graham J."/>
            <person name="Grandbois E."/>
            <person name="Grewal S."/>
            <person name="Gyaltsen K."/>
            <person name="Hafez N."/>
            <person name="Hagos B."/>
            <person name="Hall J."/>
            <person name="Henson C."/>
            <person name="Hollinger A."/>
            <person name="Honan T."/>
            <person name="Huard M.D."/>
            <person name="Hughes L."/>
            <person name="Hurhula B."/>
            <person name="Husby M.E."/>
            <person name="Kamat A."/>
            <person name="Kanga B."/>
            <person name="Kashin S."/>
            <person name="Khazanovich D."/>
            <person name="Kisner P."/>
            <person name="Lance K."/>
            <person name="Lara M."/>
            <person name="Lee W."/>
            <person name="Lennon N."/>
            <person name="Letendre F."/>
            <person name="LeVine R."/>
            <person name="Lipovsky A."/>
            <person name="Liu X."/>
            <person name="Liu J."/>
            <person name="Liu S."/>
            <person name="Lokyitsang T."/>
            <person name="Lokyitsang Y."/>
            <person name="Lubonja R."/>
            <person name="Lui A."/>
            <person name="MacDonald P."/>
            <person name="Magnisalis V."/>
            <person name="Maru K."/>
            <person name="Matthews C."/>
            <person name="McCusker W."/>
            <person name="McDonough S."/>
            <person name="Mehta T."/>
            <person name="Meldrim J."/>
            <person name="Meneus L."/>
            <person name="Mihai O."/>
            <person name="Mihalev A."/>
            <person name="Mihova T."/>
            <person name="Mittelman R."/>
            <person name="Mlenga V."/>
            <person name="Montmayeur A."/>
            <person name="Mulrain L."/>
            <person name="Navidi A."/>
            <person name="Naylor J."/>
            <person name="Negash T."/>
            <person name="Nguyen T."/>
            <person name="Nguyen N."/>
            <person name="Nicol R."/>
            <person name="Norbu C."/>
            <person name="Norbu N."/>
            <person name="Novod N."/>
            <person name="O'Neill B."/>
            <person name="Osman S."/>
            <person name="Markiewicz E."/>
            <person name="Oyono O.L."/>
            <person name="Patti C."/>
            <person name="Phunkhang P."/>
            <person name="Pierre F."/>
            <person name="Priest M."/>
            <person name="Raghuraman S."/>
            <person name="Rege F."/>
            <person name="Reyes R."/>
            <person name="Rise C."/>
            <person name="Rogov P."/>
            <person name="Ross K."/>
            <person name="Ryan E."/>
            <person name="Settipalli S."/>
            <person name="Shea T."/>
            <person name="Sherpa N."/>
            <person name="Shi L."/>
            <person name="Shih D."/>
            <person name="Sparrow T."/>
            <person name="Spaulding J."/>
            <person name="Stalker J."/>
            <person name="Stange-Thomann N."/>
            <person name="Stavropoulos S."/>
            <person name="Stone C."/>
            <person name="Strader C."/>
            <person name="Tesfaye S."/>
            <person name="Thomson T."/>
            <person name="Thoulutsang Y."/>
            <person name="Thoulutsang D."/>
            <person name="Topham K."/>
            <person name="Topping I."/>
            <person name="Tsamla T."/>
            <person name="Vassiliev H."/>
            <person name="Vo A."/>
            <person name="Wangchuk T."/>
            <person name="Wangdi T."/>
            <person name="Weiand M."/>
            <person name="Wilkinson J."/>
            <person name="Wilson A."/>
            <person name="Yadav S."/>
            <person name="Young G."/>
            <person name="Yu Q."/>
            <person name="Zembek L."/>
            <person name="Zhong D."/>
            <person name="Zimmer A."/>
            <person name="Zwirko Z."/>
            <person name="Jaffe D.B."/>
            <person name="Alvarez P."/>
            <person name="Brockman W."/>
            <person name="Butler J."/>
            <person name="Chin C."/>
            <person name="Gnerre S."/>
            <person name="Grabherr M."/>
            <person name="Kleber M."/>
            <person name="Mauceli E."/>
            <person name="MacCallum I."/>
        </authorList>
    </citation>
    <scope>NUCLEOTIDE SEQUENCE [LARGE SCALE GENOMIC DNA]</scope>
    <source>
        <strain evidence="4">Rob3c / Tucson 14021-0248.25</strain>
    </source>
</reference>
<evidence type="ECO:0000259" key="2">
    <source>
        <dbReference type="Pfam" id="PF11232"/>
    </source>
</evidence>
<dbReference type="GO" id="GO:0045944">
    <property type="term" value="P:positive regulation of transcription by RNA polymerase II"/>
    <property type="evidence" value="ECO:0007669"/>
    <property type="project" value="TreeGrafter"/>
</dbReference>
<feature type="domain" description="Mediator complex subunit Med25 PTOV" evidence="2">
    <location>
        <begin position="219"/>
        <end position="363"/>
    </location>
</feature>
<proteinExistence type="predicted"/>
<dbReference type="Gene3D" id="2.40.290.30">
    <property type="entry name" value="Mediator complex subunit 25, ACID domain"/>
    <property type="match status" value="2"/>
</dbReference>
<gene>
    <name evidence="3" type="primary">Dsec\GM26574</name>
    <name evidence="3" type="ORF">Dsec_GM26574</name>
</gene>
<feature type="domain" description="Mediator complex subunit Med25 PTOV" evidence="2">
    <location>
        <begin position="43"/>
        <end position="187"/>
    </location>
</feature>
<dbReference type="OMA" id="NELLWTG"/>
<dbReference type="PANTHER" id="PTHR12433">
    <property type="entry name" value="MEDIATOR OF RNA POLYMERASE II TRANSCRIPTION SUBUNIT 25"/>
    <property type="match status" value="1"/>
</dbReference>
<protein>
    <submittedName>
        <fullName evidence="3">GM26574</fullName>
    </submittedName>
</protein>
<dbReference type="STRING" id="7238.B4HGK4"/>
<dbReference type="InterPro" id="IPR021394">
    <property type="entry name" value="Med25_PTOV"/>
</dbReference>
<accession>B4HGK4</accession>
<dbReference type="PANTHER" id="PTHR12433:SF11">
    <property type="entry name" value="MEDIATOR OF RNA POLYMERASE II TRANSCRIPTION SUBUNIT 25"/>
    <property type="match status" value="1"/>
</dbReference>
<sequence>MEPVPEEARGVDDDEGELDCLTHMIGALLLQKDPENPENADTKEPIWSGELEWEDAQILDQPKTLHTLQCKICSMIKEGQPKINTENWPIKLKTQLIPKKVLGKIGEQFLKDARMVVFRSSQGEVLNSLITAMSSGFTGCIHFSNPNCNIKALILIYSHDHQALVGFIPNNEDSFSERLQEVLQGAKRKPGVNTHTPKTHSPQPQPAEPPPEEEDAIINELLWTGTLNWSTQANSEEPSISHKLECSVYIAIKNGDPGISAEDWPTDMNMILMPSIYLGQFAGEFIKDSKLIILRSTPGEEHDSLASSMTAGSCGCARFSSEVVCKVIMLLYSPTRNAFLGFIPKDQPMFVKRMREVLDEYRQKARNE</sequence>
<dbReference type="GO" id="GO:0016592">
    <property type="term" value="C:mediator complex"/>
    <property type="evidence" value="ECO:0007669"/>
    <property type="project" value="TreeGrafter"/>
</dbReference>
<dbReference type="Proteomes" id="UP000001292">
    <property type="component" value="Unassembled WGS sequence"/>
</dbReference>
<evidence type="ECO:0000313" key="4">
    <source>
        <dbReference type="Proteomes" id="UP000001292"/>
    </source>
</evidence>
<name>B4HGK4_DROSE</name>
<dbReference type="EMBL" id="CH480815">
    <property type="protein sequence ID" value="EDW43457.1"/>
    <property type="molecule type" value="Genomic_DNA"/>
</dbReference>
<dbReference type="FunFam" id="2.40.290.30:FF:000005">
    <property type="entry name" value="GM26574"/>
    <property type="match status" value="1"/>
</dbReference>
<organism evidence="4">
    <name type="scientific">Drosophila sechellia</name>
    <name type="common">Fruit fly</name>
    <dbReference type="NCBI Taxonomy" id="7238"/>
    <lineage>
        <taxon>Eukaryota</taxon>
        <taxon>Metazoa</taxon>
        <taxon>Ecdysozoa</taxon>
        <taxon>Arthropoda</taxon>
        <taxon>Hexapoda</taxon>
        <taxon>Insecta</taxon>
        <taxon>Pterygota</taxon>
        <taxon>Neoptera</taxon>
        <taxon>Endopterygota</taxon>
        <taxon>Diptera</taxon>
        <taxon>Brachycera</taxon>
        <taxon>Muscomorpha</taxon>
        <taxon>Ephydroidea</taxon>
        <taxon>Drosophilidae</taxon>
        <taxon>Drosophila</taxon>
        <taxon>Sophophora</taxon>
    </lineage>
</organism>
<dbReference type="AlphaFoldDB" id="B4HGK4"/>
<dbReference type="Pfam" id="PF11232">
    <property type="entry name" value="Med25"/>
    <property type="match status" value="2"/>
</dbReference>
<evidence type="ECO:0000256" key="1">
    <source>
        <dbReference type="SAM" id="MobiDB-lite"/>
    </source>
</evidence>
<dbReference type="KEGG" id="dse:6607707"/>
<feature type="region of interest" description="Disordered" evidence="1">
    <location>
        <begin position="187"/>
        <end position="212"/>
    </location>
</feature>
<dbReference type="OrthoDB" id="7690434at2759"/>
<dbReference type="GO" id="GO:0005667">
    <property type="term" value="C:transcription regulator complex"/>
    <property type="evidence" value="ECO:0007669"/>
    <property type="project" value="TreeGrafter"/>
</dbReference>
<dbReference type="HOGENOM" id="CLU_045342_0_0_1"/>
<dbReference type="PhylomeDB" id="B4HGK4"/>
<dbReference type="InterPro" id="IPR038196">
    <property type="entry name" value="Med25_PTOV_sf"/>
</dbReference>
<keyword evidence="4" id="KW-1185">Reference proteome</keyword>
<evidence type="ECO:0000313" key="3">
    <source>
        <dbReference type="EMBL" id="EDW43457.1"/>
    </source>
</evidence>